<dbReference type="GO" id="GO:0003697">
    <property type="term" value="F:single-stranded DNA binding"/>
    <property type="evidence" value="ECO:0007669"/>
    <property type="project" value="InterPro"/>
</dbReference>
<evidence type="ECO:0000256" key="1">
    <source>
        <dbReference type="ARBA" id="ARBA00009679"/>
    </source>
</evidence>
<dbReference type="InterPro" id="IPR015408">
    <property type="entry name" value="Znf_Mcm10/DnaG"/>
</dbReference>
<dbReference type="Proteomes" id="UP001203297">
    <property type="component" value="Unassembled WGS sequence"/>
</dbReference>
<evidence type="ECO:0000313" key="4">
    <source>
        <dbReference type="EMBL" id="KAI0298475.1"/>
    </source>
</evidence>
<feature type="compositionally biased region" description="Low complexity" evidence="2">
    <location>
        <begin position="511"/>
        <end position="525"/>
    </location>
</feature>
<dbReference type="PANTHER" id="PTHR13454">
    <property type="entry name" value="PROTEIN MCM10 HOMOLOG"/>
    <property type="match status" value="1"/>
</dbReference>
<evidence type="ECO:0000259" key="3">
    <source>
        <dbReference type="Pfam" id="PF09329"/>
    </source>
</evidence>
<dbReference type="Pfam" id="PF09329">
    <property type="entry name" value="zf-primase"/>
    <property type="match status" value="1"/>
</dbReference>
<dbReference type="AlphaFoldDB" id="A0AAD4M1D2"/>
<feature type="region of interest" description="Disordered" evidence="2">
    <location>
        <begin position="574"/>
        <end position="789"/>
    </location>
</feature>
<feature type="region of interest" description="Disordered" evidence="2">
    <location>
        <begin position="115"/>
        <end position="213"/>
    </location>
</feature>
<dbReference type="EMBL" id="WTXG01000028">
    <property type="protein sequence ID" value="KAI0298475.1"/>
    <property type="molecule type" value="Genomic_DNA"/>
</dbReference>
<feature type="compositionally biased region" description="Basic and acidic residues" evidence="2">
    <location>
        <begin position="584"/>
        <end position="611"/>
    </location>
</feature>
<feature type="compositionally biased region" description="Polar residues" evidence="2">
    <location>
        <begin position="165"/>
        <end position="175"/>
    </location>
</feature>
<feature type="domain" description="Zinc finger Mcm10/DnaG-type" evidence="3">
    <location>
        <begin position="462"/>
        <end position="507"/>
    </location>
</feature>
<name>A0AAD4M1D2_9AGAM</name>
<dbReference type="InterPro" id="IPR012340">
    <property type="entry name" value="NA-bd_OB-fold"/>
</dbReference>
<keyword evidence="5" id="KW-1185">Reference proteome</keyword>
<feature type="compositionally biased region" description="Acidic residues" evidence="2">
    <location>
        <begin position="652"/>
        <end position="670"/>
    </location>
</feature>
<evidence type="ECO:0000313" key="5">
    <source>
        <dbReference type="Proteomes" id="UP001203297"/>
    </source>
</evidence>
<dbReference type="GO" id="GO:0003688">
    <property type="term" value="F:DNA replication origin binding"/>
    <property type="evidence" value="ECO:0007669"/>
    <property type="project" value="TreeGrafter"/>
</dbReference>
<comment type="similarity">
    <text evidence="1">Belongs to the MCM10 family.</text>
</comment>
<dbReference type="InterPro" id="IPR040184">
    <property type="entry name" value="Mcm10"/>
</dbReference>
<feature type="region of interest" description="Disordered" evidence="2">
    <location>
        <begin position="506"/>
        <end position="533"/>
    </location>
</feature>
<dbReference type="PANTHER" id="PTHR13454:SF11">
    <property type="entry name" value="PROTEIN MCM10 HOMOLOG"/>
    <property type="match status" value="1"/>
</dbReference>
<feature type="compositionally biased region" description="Basic and acidic residues" evidence="2">
    <location>
        <begin position="619"/>
        <end position="651"/>
    </location>
</feature>
<feature type="compositionally biased region" description="Acidic residues" evidence="2">
    <location>
        <begin position="770"/>
        <end position="781"/>
    </location>
</feature>
<comment type="caution">
    <text evidence="4">The sequence shown here is derived from an EMBL/GenBank/DDBJ whole genome shotgun (WGS) entry which is preliminary data.</text>
</comment>
<evidence type="ECO:0000256" key="2">
    <source>
        <dbReference type="SAM" id="MobiDB-lite"/>
    </source>
</evidence>
<sequence length="789" mass="86972">MFRNFPPLRGSLSVGISRPVIDTTNHTHTAAEENTHEHELTFYTASPFPPHTALGSFSGEKKMESSTSRGQKELLRQQSIQRQIAQLQAQLSDPNASSYTYTIPPPEHAYGREIAKRKQSNATVLAPSSPEHKKRKIDPALLPHKPNKNAAANDYLNRDNLGKYQGTNRTTTTIAPNAERPQPPAGPSNVLSKLSALSKRETSPVDPDAPVRTSSFADKASWAAARDDRLMLIEELEPGPYRHKPPLDDPSFERLEPHSGIRLASRNLSHEDLEAYLTGVITSPHPDYIPCQVYDVPVVGDWVTIAVVAERSPIRVSRAPVTFGPGEVRDADDPHLISTNHRRLVKFRKRGARTHRRYPLARGASGKKGTSRGDAALSLLLFESDSHDTVSRGDGLLPEKIYKGGSRGAFETMAKLREGTVVALLNPRVLKPLEVAYFEPQSWLTQCACAHAGMRGLRAIIGTAHDLGMCTVLKRDGKPCGSWCDKRVSDVCDYHVQHAVERRRAGRPEFSTGTSGMSVGSGSHSQKSKATYDPQRKWGLAPAMAPLLPHRLPRWKGPPAGKRDLYLNETVGREAQARATRQASSRETDKALKRLLTRDKEGMKAVQEARKFGKKREKERRIAEGKKPSGNEKDLSRDRDRDRDRKGKGKEEQEDDTGDSEDEEEGDEATFEATIKPTKNAYSAQVIKRLGFDPTLKSSRAQRRGDDSRGLHSKLTELASCRVPDKIKLGPRPGGRVRSVVSAPKNKGGGSQTLLNEAFCKTPEGHGTVDLDESSEDDDLIVEPLAGTS</sequence>
<protein>
    <recommendedName>
        <fullName evidence="3">Zinc finger Mcm10/DnaG-type domain-containing protein</fullName>
    </recommendedName>
</protein>
<dbReference type="GO" id="GO:0006270">
    <property type="term" value="P:DNA replication initiation"/>
    <property type="evidence" value="ECO:0007669"/>
    <property type="project" value="InterPro"/>
</dbReference>
<dbReference type="GO" id="GO:0043596">
    <property type="term" value="C:nuclear replication fork"/>
    <property type="evidence" value="ECO:0007669"/>
    <property type="project" value="TreeGrafter"/>
</dbReference>
<reference evidence="4" key="1">
    <citation type="journal article" date="2022" name="New Phytol.">
        <title>Evolutionary transition to the ectomycorrhizal habit in the genomes of a hyperdiverse lineage of mushroom-forming fungi.</title>
        <authorList>
            <person name="Looney B."/>
            <person name="Miyauchi S."/>
            <person name="Morin E."/>
            <person name="Drula E."/>
            <person name="Courty P.E."/>
            <person name="Kohler A."/>
            <person name="Kuo A."/>
            <person name="LaButti K."/>
            <person name="Pangilinan J."/>
            <person name="Lipzen A."/>
            <person name="Riley R."/>
            <person name="Andreopoulos W."/>
            <person name="He G."/>
            <person name="Johnson J."/>
            <person name="Nolan M."/>
            <person name="Tritt A."/>
            <person name="Barry K.W."/>
            <person name="Grigoriev I.V."/>
            <person name="Nagy L.G."/>
            <person name="Hibbett D."/>
            <person name="Henrissat B."/>
            <person name="Matheny P.B."/>
            <person name="Labbe J."/>
            <person name="Martin F.M."/>
        </authorList>
    </citation>
    <scope>NUCLEOTIDE SEQUENCE</scope>
    <source>
        <strain evidence="4">BPL690</strain>
    </source>
</reference>
<dbReference type="Gene3D" id="2.40.50.140">
    <property type="entry name" value="Nucleic acid-binding proteins"/>
    <property type="match status" value="2"/>
</dbReference>
<organism evidence="4 5">
    <name type="scientific">Multifurca ochricompacta</name>
    <dbReference type="NCBI Taxonomy" id="376703"/>
    <lineage>
        <taxon>Eukaryota</taxon>
        <taxon>Fungi</taxon>
        <taxon>Dikarya</taxon>
        <taxon>Basidiomycota</taxon>
        <taxon>Agaricomycotina</taxon>
        <taxon>Agaricomycetes</taxon>
        <taxon>Russulales</taxon>
        <taxon>Russulaceae</taxon>
        <taxon>Multifurca</taxon>
    </lineage>
</organism>
<gene>
    <name evidence="4" type="ORF">B0F90DRAFT_1669056</name>
</gene>
<proteinExistence type="inferred from homology"/>
<accession>A0AAD4M1D2</accession>